<keyword evidence="2" id="KW-0812">Transmembrane</keyword>
<name>A0A914PWW8_9BILA</name>
<keyword evidence="2" id="KW-1133">Transmembrane helix</keyword>
<dbReference type="WBParaSite" id="PDA_v2.g22810.t1">
    <property type="protein sequence ID" value="PDA_v2.g22810.t1"/>
    <property type="gene ID" value="PDA_v2.g22810"/>
</dbReference>
<evidence type="ECO:0000313" key="4">
    <source>
        <dbReference type="WBParaSite" id="PDA_v2.g22810.t1"/>
    </source>
</evidence>
<feature type="region of interest" description="Disordered" evidence="1">
    <location>
        <begin position="88"/>
        <end position="144"/>
    </location>
</feature>
<feature type="compositionally biased region" description="Low complexity" evidence="1">
    <location>
        <begin position="89"/>
        <end position="138"/>
    </location>
</feature>
<organism evidence="3 4">
    <name type="scientific">Panagrolaimus davidi</name>
    <dbReference type="NCBI Taxonomy" id="227884"/>
    <lineage>
        <taxon>Eukaryota</taxon>
        <taxon>Metazoa</taxon>
        <taxon>Ecdysozoa</taxon>
        <taxon>Nematoda</taxon>
        <taxon>Chromadorea</taxon>
        <taxon>Rhabditida</taxon>
        <taxon>Tylenchina</taxon>
        <taxon>Panagrolaimomorpha</taxon>
        <taxon>Panagrolaimoidea</taxon>
        <taxon>Panagrolaimidae</taxon>
        <taxon>Panagrolaimus</taxon>
    </lineage>
</organism>
<evidence type="ECO:0000313" key="3">
    <source>
        <dbReference type="Proteomes" id="UP000887578"/>
    </source>
</evidence>
<protein>
    <submittedName>
        <fullName evidence="4">Uncharacterized protein</fullName>
    </submittedName>
</protein>
<reference evidence="4" key="1">
    <citation type="submission" date="2022-11" db="UniProtKB">
        <authorList>
            <consortium name="WormBaseParasite"/>
        </authorList>
    </citation>
    <scope>IDENTIFICATION</scope>
</reference>
<sequence>MDAVECYVNEPGKEPTKESGCVYCGYSSVFLERGAMFQRLCLNNYVIAFKDNIRINELDKCYVAEIGQEASICKTDLCNMYCAGKAPVSTSTEQPPSSSSSPSTLPSTSSSSSIIPSTTPSTTTKLLSKTTTTPQPTTAFPKITTTKINTENGGSLTANFLSVFGLLLISFFIFY</sequence>
<dbReference type="AlphaFoldDB" id="A0A914PWW8"/>
<proteinExistence type="predicted"/>
<accession>A0A914PWW8</accession>
<evidence type="ECO:0000256" key="2">
    <source>
        <dbReference type="SAM" id="Phobius"/>
    </source>
</evidence>
<dbReference type="Proteomes" id="UP000887578">
    <property type="component" value="Unplaced"/>
</dbReference>
<keyword evidence="2" id="KW-0472">Membrane</keyword>
<feature type="transmembrane region" description="Helical" evidence="2">
    <location>
        <begin position="156"/>
        <end position="174"/>
    </location>
</feature>
<keyword evidence="3" id="KW-1185">Reference proteome</keyword>
<evidence type="ECO:0000256" key="1">
    <source>
        <dbReference type="SAM" id="MobiDB-lite"/>
    </source>
</evidence>